<accession>A0A916YTQ7</accession>
<sequence>MASAASFRLETDRLILREWEEGECLDWLMATNTEPVMRWLGGIQSAESLAGSVARLEQVRRDHGHTFWAMERKDDGEHLSGEVIGFCGLKRTDLDPDNSGDMEIGWRLCENAWGMGYAREAAQACMDAAFTRFAAPFVVALTVMENTASWGLMERLGMQRREDLDFTVPEGKRFAGDKIILYAITRKQWEANQ</sequence>
<name>A0A916YTQ7_9SPHN</name>
<dbReference type="InterPro" id="IPR051531">
    <property type="entry name" value="N-acetyltransferase"/>
</dbReference>
<dbReference type="Proteomes" id="UP000612349">
    <property type="component" value="Unassembled WGS sequence"/>
</dbReference>
<keyword evidence="3" id="KW-1185">Reference proteome</keyword>
<dbReference type="RefSeq" id="WP_066773416.1">
    <property type="nucleotide sequence ID" value="NZ_BMIP01000001.1"/>
</dbReference>
<protein>
    <submittedName>
        <fullName evidence="2">N-acetyltransferase</fullName>
    </submittedName>
</protein>
<evidence type="ECO:0000313" key="2">
    <source>
        <dbReference type="EMBL" id="GGD60092.1"/>
    </source>
</evidence>
<dbReference type="PANTHER" id="PTHR43792:SF1">
    <property type="entry name" value="N-ACETYLTRANSFERASE DOMAIN-CONTAINING PROTEIN"/>
    <property type="match status" value="1"/>
</dbReference>
<dbReference type="OrthoDB" id="6293260at2"/>
<dbReference type="InterPro" id="IPR016181">
    <property type="entry name" value="Acyl_CoA_acyltransferase"/>
</dbReference>
<proteinExistence type="predicted"/>
<evidence type="ECO:0000313" key="3">
    <source>
        <dbReference type="Proteomes" id="UP000612349"/>
    </source>
</evidence>
<dbReference type="PANTHER" id="PTHR43792">
    <property type="entry name" value="GNAT FAMILY, PUTATIVE (AFU_ORTHOLOGUE AFUA_3G00765)-RELATED-RELATED"/>
    <property type="match status" value="1"/>
</dbReference>
<dbReference type="InterPro" id="IPR000182">
    <property type="entry name" value="GNAT_dom"/>
</dbReference>
<organism evidence="2 3">
    <name type="scientific">Croceicoccus mobilis</name>
    <dbReference type="NCBI Taxonomy" id="1703339"/>
    <lineage>
        <taxon>Bacteria</taxon>
        <taxon>Pseudomonadati</taxon>
        <taxon>Pseudomonadota</taxon>
        <taxon>Alphaproteobacteria</taxon>
        <taxon>Sphingomonadales</taxon>
        <taxon>Erythrobacteraceae</taxon>
        <taxon>Croceicoccus</taxon>
    </lineage>
</organism>
<reference evidence="2" key="1">
    <citation type="journal article" date="2014" name="Int. J. Syst. Evol. Microbiol.">
        <title>Complete genome sequence of Corynebacterium casei LMG S-19264T (=DSM 44701T), isolated from a smear-ripened cheese.</title>
        <authorList>
            <consortium name="US DOE Joint Genome Institute (JGI-PGF)"/>
            <person name="Walter F."/>
            <person name="Albersmeier A."/>
            <person name="Kalinowski J."/>
            <person name="Ruckert C."/>
        </authorList>
    </citation>
    <scope>NUCLEOTIDE SEQUENCE</scope>
    <source>
        <strain evidence="2">CGMCC 1.15360</strain>
    </source>
</reference>
<gene>
    <name evidence="2" type="ORF">GCM10010990_06910</name>
</gene>
<dbReference type="GO" id="GO:0016747">
    <property type="term" value="F:acyltransferase activity, transferring groups other than amino-acyl groups"/>
    <property type="evidence" value="ECO:0007669"/>
    <property type="project" value="InterPro"/>
</dbReference>
<dbReference type="SUPFAM" id="SSF55729">
    <property type="entry name" value="Acyl-CoA N-acyltransferases (Nat)"/>
    <property type="match status" value="1"/>
</dbReference>
<dbReference type="EMBL" id="BMIP01000001">
    <property type="protein sequence ID" value="GGD60092.1"/>
    <property type="molecule type" value="Genomic_DNA"/>
</dbReference>
<comment type="caution">
    <text evidence="2">The sequence shown here is derived from an EMBL/GenBank/DDBJ whole genome shotgun (WGS) entry which is preliminary data.</text>
</comment>
<dbReference type="Gene3D" id="3.40.630.30">
    <property type="match status" value="1"/>
</dbReference>
<reference evidence="2" key="2">
    <citation type="submission" date="2020-09" db="EMBL/GenBank/DDBJ databases">
        <authorList>
            <person name="Sun Q."/>
            <person name="Zhou Y."/>
        </authorList>
    </citation>
    <scope>NUCLEOTIDE SEQUENCE</scope>
    <source>
        <strain evidence="2">CGMCC 1.15360</strain>
    </source>
</reference>
<feature type="domain" description="N-acetyltransferase" evidence="1">
    <location>
        <begin position="13"/>
        <end position="159"/>
    </location>
</feature>
<dbReference type="AlphaFoldDB" id="A0A916YTQ7"/>
<evidence type="ECO:0000259" key="1">
    <source>
        <dbReference type="Pfam" id="PF13302"/>
    </source>
</evidence>
<dbReference type="Pfam" id="PF13302">
    <property type="entry name" value="Acetyltransf_3"/>
    <property type="match status" value="1"/>
</dbReference>